<dbReference type="GO" id="GO:0004386">
    <property type="term" value="F:helicase activity"/>
    <property type="evidence" value="ECO:0007669"/>
    <property type="project" value="UniProtKB-KW"/>
</dbReference>
<comment type="caution">
    <text evidence="2">The sequence shown here is derived from an EMBL/GenBank/DDBJ whole genome shotgun (WGS) entry which is preliminary data.</text>
</comment>
<proteinExistence type="predicted"/>
<evidence type="ECO:0000259" key="1">
    <source>
        <dbReference type="Pfam" id="PF14214"/>
    </source>
</evidence>
<dbReference type="EMBL" id="BMAT01011049">
    <property type="protein sequence ID" value="GFR65710.1"/>
    <property type="molecule type" value="Genomic_DNA"/>
</dbReference>
<dbReference type="AlphaFoldDB" id="A0AAV4EYT5"/>
<dbReference type="Pfam" id="PF14214">
    <property type="entry name" value="Helitron_like_N"/>
    <property type="match status" value="1"/>
</dbReference>
<dbReference type="PANTHER" id="PTHR45786">
    <property type="entry name" value="DNA BINDING PROTEIN-LIKE"/>
    <property type="match status" value="1"/>
</dbReference>
<keyword evidence="2" id="KW-0067">ATP-binding</keyword>
<keyword evidence="3" id="KW-1185">Reference proteome</keyword>
<sequence>MSVGESVNEPLEYPILFPFGKDGWSLQLTLSSRHKISDFQYYGFHFSIWSDKYILLTRKLFQQFIMDAYAKIKFGRLQYLRHQHGKLRADSYGELRDALSHQDNADP</sequence>
<protein>
    <submittedName>
        <fullName evidence="2">ATP dependant DNA helicase</fullName>
    </submittedName>
</protein>
<keyword evidence="2" id="KW-0378">Hydrolase</keyword>
<dbReference type="PANTHER" id="PTHR45786:SF74">
    <property type="entry name" value="ATP-DEPENDENT DNA HELICASE"/>
    <property type="match status" value="1"/>
</dbReference>
<gene>
    <name evidence="2" type="ORF">ElyMa_005538400</name>
</gene>
<dbReference type="Proteomes" id="UP000762676">
    <property type="component" value="Unassembled WGS sequence"/>
</dbReference>
<evidence type="ECO:0000313" key="3">
    <source>
        <dbReference type="Proteomes" id="UP000762676"/>
    </source>
</evidence>
<keyword evidence="2" id="KW-0547">Nucleotide-binding</keyword>
<feature type="domain" description="Helitron helicase-like" evidence="1">
    <location>
        <begin position="52"/>
        <end position="103"/>
    </location>
</feature>
<reference evidence="2 3" key="1">
    <citation type="journal article" date="2021" name="Elife">
        <title>Chloroplast acquisition without the gene transfer in kleptoplastic sea slugs, Plakobranchus ocellatus.</title>
        <authorList>
            <person name="Maeda T."/>
            <person name="Takahashi S."/>
            <person name="Yoshida T."/>
            <person name="Shimamura S."/>
            <person name="Takaki Y."/>
            <person name="Nagai Y."/>
            <person name="Toyoda A."/>
            <person name="Suzuki Y."/>
            <person name="Arimoto A."/>
            <person name="Ishii H."/>
            <person name="Satoh N."/>
            <person name="Nishiyama T."/>
            <person name="Hasebe M."/>
            <person name="Maruyama T."/>
            <person name="Minagawa J."/>
            <person name="Obokata J."/>
            <person name="Shigenobu S."/>
        </authorList>
    </citation>
    <scope>NUCLEOTIDE SEQUENCE [LARGE SCALE GENOMIC DNA]</scope>
</reference>
<dbReference type="InterPro" id="IPR025476">
    <property type="entry name" value="Helitron_helicase-like"/>
</dbReference>
<name>A0AAV4EYT5_9GAST</name>
<keyword evidence="2" id="KW-0347">Helicase</keyword>
<organism evidence="2 3">
    <name type="scientific">Elysia marginata</name>
    <dbReference type="NCBI Taxonomy" id="1093978"/>
    <lineage>
        <taxon>Eukaryota</taxon>
        <taxon>Metazoa</taxon>
        <taxon>Spiralia</taxon>
        <taxon>Lophotrochozoa</taxon>
        <taxon>Mollusca</taxon>
        <taxon>Gastropoda</taxon>
        <taxon>Heterobranchia</taxon>
        <taxon>Euthyneura</taxon>
        <taxon>Panpulmonata</taxon>
        <taxon>Sacoglossa</taxon>
        <taxon>Placobranchoidea</taxon>
        <taxon>Plakobranchidae</taxon>
        <taxon>Elysia</taxon>
    </lineage>
</organism>
<evidence type="ECO:0000313" key="2">
    <source>
        <dbReference type="EMBL" id="GFR65710.1"/>
    </source>
</evidence>
<accession>A0AAV4EYT5</accession>